<reference evidence="2 3" key="1">
    <citation type="submission" date="2016-12" db="EMBL/GenBank/DDBJ databases">
        <authorList>
            <person name="Song W.-J."/>
            <person name="Kurnit D.M."/>
        </authorList>
    </citation>
    <scope>NUCLEOTIDE SEQUENCE [LARGE SCALE GENOMIC DNA]</scope>
    <source>
        <strain evidence="2 3">DSM 18488</strain>
    </source>
</reference>
<evidence type="ECO:0000313" key="3">
    <source>
        <dbReference type="Proteomes" id="UP000184603"/>
    </source>
</evidence>
<organism evidence="2 3">
    <name type="scientific">Desulfopila aestuarii DSM 18488</name>
    <dbReference type="NCBI Taxonomy" id="1121416"/>
    <lineage>
        <taxon>Bacteria</taxon>
        <taxon>Pseudomonadati</taxon>
        <taxon>Thermodesulfobacteriota</taxon>
        <taxon>Desulfobulbia</taxon>
        <taxon>Desulfobulbales</taxon>
        <taxon>Desulfocapsaceae</taxon>
        <taxon>Desulfopila</taxon>
    </lineage>
</organism>
<keyword evidence="1" id="KW-1133">Transmembrane helix</keyword>
<evidence type="ECO:0000256" key="1">
    <source>
        <dbReference type="SAM" id="Phobius"/>
    </source>
</evidence>
<dbReference type="STRING" id="1121416.SAMN02745220_01203"/>
<dbReference type="AlphaFoldDB" id="A0A1M7Y1Q2"/>
<dbReference type="EMBL" id="FRFE01000004">
    <property type="protein sequence ID" value="SHO45767.1"/>
    <property type="molecule type" value="Genomic_DNA"/>
</dbReference>
<keyword evidence="1" id="KW-0472">Membrane</keyword>
<name>A0A1M7Y1Q2_9BACT</name>
<keyword evidence="3" id="KW-1185">Reference proteome</keyword>
<gene>
    <name evidence="2" type="ORF">SAMN02745220_01203</name>
</gene>
<accession>A0A1M7Y1Q2</accession>
<sequence length="437" mass="49645">MNLNYVHYNFNNERVSSELDYLLSNTIVPTLIAYVCWIIRTANNHGLRRLYFVSRDGQILYKIAKIISEYITTPELHYLYGSRRAWYIPSLQSMPVDQALRSLIGTGKTVHEALILAGLTISEIDLFINKGKSKESDSRISNDLINNLLSNTHFCSVLSKHISESAESAKKYLKQNNLYKTKKWSLVDSGWFLNCQTYLYNILSSTGWKGRVTGFYLGLGGCVPSHKVSGKAYIFFDDRKHSLPLQKYHLLVEHVLLPADHSSVIGYVTTKGIAKPVFHTKNIDPDSAAYANHLHSLALQATRESAESGLLFDKIEAYQNLALTNLTRFLKRPSPSETMALAYLPVQFSHTSTAQCYITTLVTPLNMQTVQKILTQLLRFHKESIRIPWPEGSASILPQPFRYMTLKILSLLRFLQCHITLLFPLAKKHNSNNELNS</sequence>
<dbReference type="Proteomes" id="UP000184603">
    <property type="component" value="Unassembled WGS sequence"/>
</dbReference>
<protein>
    <submittedName>
        <fullName evidence="2">Uncharacterized protein</fullName>
    </submittedName>
</protein>
<evidence type="ECO:0000313" key="2">
    <source>
        <dbReference type="EMBL" id="SHO45767.1"/>
    </source>
</evidence>
<proteinExistence type="predicted"/>
<keyword evidence="1" id="KW-0812">Transmembrane</keyword>
<feature type="transmembrane region" description="Helical" evidence="1">
    <location>
        <begin position="20"/>
        <end position="39"/>
    </location>
</feature>